<dbReference type="Proteomes" id="UP000366766">
    <property type="component" value="Unassembled WGS sequence"/>
</dbReference>
<proteinExistence type="predicted"/>
<organism evidence="1 2">
    <name type="scientific">Blautia wexlerae</name>
    <dbReference type="NCBI Taxonomy" id="418240"/>
    <lineage>
        <taxon>Bacteria</taxon>
        <taxon>Bacillati</taxon>
        <taxon>Bacillota</taxon>
        <taxon>Clostridia</taxon>
        <taxon>Lachnospirales</taxon>
        <taxon>Lachnospiraceae</taxon>
        <taxon>Blautia</taxon>
    </lineage>
</organism>
<dbReference type="EMBL" id="CABHOF010000084">
    <property type="protein sequence ID" value="VUX67368.1"/>
    <property type="molecule type" value="Genomic_DNA"/>
</dbReference>
<name>A0A564WY38_9FIRM</name>
<accession>A0A564WY38</accession>
<gene>
    <name evidence="1" type="ORF">BWLFYP14_00209</name>
</gene>
<sequence length="275" mass="31481">MENARDDFSTKTKELLANRVGMKCSNPSCRKLTCCANTNPDKVINIGVAAHICAAAKGGPRYDASMTSEERKSPDNGIWLCQSCSKLIDTDTSRYPKELLQNWKQLAEQTAVLEVETASPVQSFEQDKDLIKFYVQCFDRSAFQDDIHQEGRMEDFDKAIEDTLIALNTGILRTRDGSIIKQADGKSSVQNPLWREKLYTIADMLTAIRRRLKVAKEEKAYSIFGQGEDVAYCFYDCELGEWFNSTREEILKILSSICKEAGLRELHFQRRRYRW</sequence>
<keyword evidence="2" id="KW-1185">Reference proteome</keyword>
<dbReference type="RefSeq" id="WP_186292085.1">
    <property type="nucleotide sequence ID" value="NZ_CABHOF010000084.1"/>
</dbReference>
<evidence type="ECO:0000313" key="2">
    <source>
        <dbReference type="Proteomes" id="UP000366766"/>
    </source>
</evidence>
<protein>
    <recommendedName>
        <fullName evidence="3">HNH endonuclease</fullName>
    </recommendedName>
</protein>
<reference evidence="1 2" key="1">
    <citation type="submission" date="2019-07" db="EMBL/GenBank/DDBJ databases">
        <authorList>
            <person name="Chang H.-W."/>
            <person name="Raman A."/>
            <person name="Venkatesh S."/>
            <person name="Gehrig J."/>
        </authorList>
    </citation>
    <scope>NUCLEOTIDE SEQUENCE [LARGE SCALE GENOMIC DNA]</scope>
    <source>
        <strain evidence="1">Blautia_wexlerae_LFYP_14</strain>
    </source>
</reference>
<dbReference type="AlphaFoldDB" id="A0A564WY38"/>
<evidence type="ECO:0008006" key="3">
    <source>
        <dbReference type="Google" id="ProtNLM"/>
    </source>
</evidence>
<evidence type="ECO:0000313" key="1">
    <source>
        <dbReference type="EMBL" id="VUX67368.1"/>
    </source>
</evidence>